<dbReference type="AlphaFoldDB" id="A0A159Z2B0"/>
<dbReference type="EMBL" id="CP012661">
    <property type="protein sequence ID" value="AMY68204.1"/>
    <property type="molecule type" value="Genomic_DNA"/>
</dbReference>
<evidence type="ECO:0000313" key="1">
    <source>
        <dbReference type="EMBL" id="AMY68204.1"/>
    </source>
</evidence>
<sequence length="438" mass="48305">MEQILLTAASLVSVLALAGLIYPFRPFGKRRNALLAFVGCLLVVGALKPDAGADRTAGTVAVAEVKPELGVASAGATETEVKVASDPQARYFAYDLTRRDDGLVEVSTRRVGPSGTSFAIRLVQCDPLMFAYLAEADTKSDLRRSAVPAFSVLVDGSISDVISRYACEAADKISPPAERNVRPAAVQSDLEAEAVEQQQALRDAVEARLWERARAELRTLTSAGLATEAFKSEIEERLLALVRPLSASERDANLQGYELLAALRPENATYIRKVEQYQQAIEAARTQAVTRLRKSEDRIEGITWYQHPNQPKYLNSRSTAYLYIGRRGEAGPPFLRLNIQYTASEWLFVRHVIAWHDGIKEPLTSGPFERDNNSVIWEWVDVAPSAVQVEILRSLAGAKEAVLRFEGDKYRRDVTLSAGDKAALREVLEAFEVMHNGM</sequence>
<evidence type="ECO:0000313" key="2">
    <source>
        <dbReference type="Proteomes" id="UP000076128"/>
    </source>
</evidence>
<accession>A0A159Z2B0</accession>
<gene>
    <name evidence="1" type="ORF">AKL17_0945</name>
</gene>
<protein>
    <submittedName>
        <fullName evidence="1">Uncharacterized protein</fullName>
    </submittedName>
</protein>
<name>A0A159Z2B0_9RHOB</name>
<proteinExistence type="predicted"/>
<keyword evidence="2" id="KW-1185">Reference proteome</keyword>
<dbReference type="KEGG" id="daa:AKL17_0945"/>
<reference evidence="1 2" key="1">
    <citation type="submission" date="2015-09" db="EMBL/GenBank/DDBJ databases">
        <title>Complete genome sequence of Defluviimonas alba cai42t isolated from an oilfield in Xinjiang.</title>
        <authorList>
            <person name="Geng S."/>
            <person name="Pan X."/>
            <person name="Wu X."/>
        </authorList>
    </citation>
    <scope>NUCLEOTIDE SEQUENCE [LARGE SCALE GENOMIC DNA]</scope>
    <source>
        <strain evidence="2">cai42</strain>
    </source>
</reference>
<dbReference type="Proteomes" id="UP000076128">
    <property type="component" value="Chromosome"/>
</dbReference>
<dbReference type="RefSeq" id="WP_166506999.1">
    <property type="nucleotide sequence ID" value="NZ_CP012661.1"/>
</dbReference>
<organism evidence="1 2">
    <name type="scientific">Frigidibacter mobilis</name>
    <dbReference type="NCBI Taxonomy" id="1335048"/>
    <lineage>
        <taxon>Bacteria</taxon>
        <taxon>Pseudomonadati</taxon>
        <taxon>Pseudomonadota</taxon>
        <taxon>Alphaproteobacteria</taxon>
        <taxon>Rhodobacterales</taxon>
        <taxon>Paracoccaceae</taxon>
        <taxon>Frigidibacter</taxon>
    </lineage>
</organism>